<evidence type="ECO:0000313" key="3">
    <source>
        <dbReference type="Proteomes" id="UP000296049"/>
    </source>
</evidence>
<proteinExistence type="predicted"/>
<gene>
    <name evidence="2" type="ORF">Anapl_04356</name>
</gene>
<dbReference type="InterPro" id="IPR028750">
    <property type="entry name" value="CEP350/CC187"/>
</dbReference>
<dbReference type="EMBL" id="KB743399">
    <property type="protein sequence ID" value="EOA98999.1"/>
    <property type="molecule type" value="Genomic_DNA"/>
</dbReference>
<feature type="coiled-coil region" evidence="1">
    <location>
        <begin position="139"/>
        <end position="166"/>
    </location>
</feature>
<evidence type="ECO:0000256" key="1">
    <source>
        <dbReference type="SAM" id="Coils"/>
    </source>
</evidence>
<feature type="non-terminal residue" evidence="2">
    <location>
        <position position="1"/>
    </location>
</feature>
<dbReference type="GO" id="GO:0005813">
    <property type="term" value="C:centrosome"/>
    <property type="evidence" value="ECO:0007669"/>
    <property type="project" value="InterPro"/>
</dbReference>
<dbReference type="PANTHER" id="PTHR13958:SF3">
    <property type="entry name" value="CAP-GLY DOMAIN-CONTAINING PROTEIN-RELATED"/>
    <property type="match status" value="1"/>
</dbReference>
<dbReference type="PANTHER" id="PTHR13958">
    <property type="entry name" value="CENTROSOME-ASSOCIATED PROTEIN 350"/>
    <property type="match status" value="1"/>
</dbReference>
<accession>R0LC03</accession>
<reference evidence="3" key="1">
    <citation type="journal article" date="2013" name="Nat. Genet.">
        <title>The duck genome and transcriptome provide insight into an avian influenza virus reservoir species.</title>
        <authorList>
            <person name="Huang Y."/>
            <person name="Li Y."/>
            <person name="Burt D.W."/>
            <person name="Chen H."/>
            <person name="Zhang Y."/>
            <person name="Qian W."/>
            <person name="Kim H."/>
            <person name="Gan S."/>
            <person name="Zhao Y."/>
            <person name="Li J."/>
            <person name="Yi K."/>
            <person name="Feng H."/>
            <person name="Zhu P."/>
            <person name="Li B."/>
            <person name="Liu Q."/>
            <person name="Fairley S."/>
            <person name="Magor K.E."/>
            <person name="Du Z."/>
            <person name="Hu X."/>
            <person name="Goodman L."/>
            <person name="Tafer H."/>
            <person name="Vignal A."/>
            <person name="Lee T."/>
            <person name="Kim K.W."/>
            <person name="Sheng Z."/>
            <person name="An Y."/>
            <person name="Searle S."/>
            <person name="Herrero J."/>
            <person name="Groenen M.A."/>
            <person name="Crooijmans R.P."/>
            <person name="Faraut T."/>
            <person name="Cai Q."/>
            <person name="Webster R.G."/>
            <person name="Aldridge J.R."/>
            <person name="Warren W.C."/>
            <person name="Bartschat S."/>
            <person name="Kehr S."/>
            <person name="Marz M."/>
            <person name="Stadler P.F."/>
            <person name="Smith J."/>
            <person name="Kraus R.H."/>
            <person name="Zhao Y."/>
            <person name="Ren L."/>
            <person name="Fei J."/>
            <person name="Morisson M."/>
            <person name="Kaiser P."/>
            <person name="Griffin D.K."/>
            <person name="Rao M."/>
            <person name="Pitel F."/>
            <person name="Wang J."/>
            <person name="Li N."/>
        </authorList>
    </citation>
    <scope>NUCLEOTIDE SEQUENCE [LARGE SCALE GENOMIC DNA]</scope>
</reference>
<protein>
    <submittedName>
        <fullName evidence="2">Centrosome-associated protein 350</fullName>
    </submittedName>
</protein>
<organism evidence="2 3">
    <name type="scientific">Anas platyrhynchos</name>
    <name type="common">Mallard</name>
    <name type="synonym">Anas boschas</name>
    <dbReference type="NCBI Taxonomy" id="8839"/>
    <lineage>
        <taxon>Eukaryota</taxon>
        <taxon>Metazoa</taxon>
        <taxon>Chordata</taxon>
        <taxon>Craniata</taxon>
        <taxon>Vertebrata</taxon>
        <taxon>Euteleostomi</taxon>
        <taxon>Archelosauria</taxon>
        <taxon>Archosauria</taxon>
        <taxon>Dinosauria</taxon>
        <taxon>Saurischia</taxon>
        <taxon>Theropoda</taxon>
        <taxon>Coelurosauria</taxon>
        <taxon>Aves</taxon>
        <taxon>Neognathae</taxon>
        <taxon>Galloanserae</taxon>
        <taxon>Anseriformes</taxon>
        <taxon>Anatidae</taxon>
        <taxon>Anatinae</taxon>
        <taxon>Anas</taxon>
    </lineage>
</organism>
<keyword evidence="3" id="KW-1185">Reference proteome</keyword>
<sequence length="189" mass="21045">GSLPAEDGELLYIHQASNLSSPLGNALHGEPGAADGSAESITVVLCSVCPQWSAVGRHYGSSSTFRRFSLAMAEQCLRGEELRARHQAALLKLRRKALRAKARAELAWLGHQKRCLESLQDSKGASAVAEKQHKILTELEQEQVEIQHLQNLYRAAHQERKLLLKQQREILMMQHSTAQLQEELHNLTG</sequence>
<dbReference type="Proteomes" id="UP000296049">
    <property type="component" value="Unassembled WGS sequence"/>
</dbReference>
<dbReference type="AlphaFoldDB" id="R0LC03"/>
<dbReference type="GO" id="GO:0034453">
    <property type="term" value="P:microtubule anchoring"/>
    <property type="evidence" value="ECO:0007669"/>
    <property type="project" value="InterPro"/>
</dbReference>
<evidence type="ECO:0000313" key="2">
    <source>
        <dbReference type="EMBL" id="EOA98999.1"/>
    </source>
</evidence>
<name>R0LC03_ANAPL</name>
<keyword evidence="1" id="KW-0175">Coiled coil</keyword>
<dbReference type="GO" id="GO:0008017">
    <property type="term" value="F:microtubule binding"/>
    <property type="evidence" value="ECO:0007669"/>
    <property type="project" value="InterPro"/>
</dbReference>
<feature type="non-terminal residue" evidence="2">
    <location>
        <position position="189"/>
    </location>
</feature>